<dbReference type="Proteomes" id="UP001163046">
    <property type="component" value="Unassembled WGS sequence"/>
</dbReference>
<feature type="transmembrane region" description="Helical" evidence="9">
    <location>
        <begin position="45"/>
        <end position="66"/>
    </location>
</feature>
<proteinExistence type="predicted"/>
<evidence type="ECO:0000313" key="12">
    <source>
        <dbReference type="Proteomes" id="UP001163046"/>
    </source>
</evidence>
<accession>A0A9W9YER7</accession>
<gene>
    <name evidence="11" type="ORF">OS493_010198</name>
</gene>
<dbReference type="PROSITE" id="PS50262">
    <property type="entry name" value="G_PROTEIN_RECEP_F1_2"/>
    <property type="match status" value="1"/>
</dbReference>
<evidence type="ECO:0000256" key="5">
    <source>
        <dbReference type="ARBA" id="ARBA00023040"/>
    </source>
</evidence>
<evidence type="ECO:0000256" key="8">
    <source>
        <dbReference type="ARBA" id="ARBA00023224"/>
    </source>
</evidence>
<dbReference type="OrthoDB" id="6151005at2759"/>
<sequence>METCLTVWILSIINAFSSIAGTIGNILVCFVIFRNEELQTGVNYFILSLSVADLTVCSIAQPLYIYYVNQEWNAQDYETFKLVSYITLHSSFLNLLSLTINRLFAIWFSLEYGTVMRGKKLALIVCSVWVISVAMAVVFSSSPLKKPAPYFHLAMLLMFLMMYMKIFCIARKQRHQIVSQFESVSHNYRVNM</sequence>
<dbReference type="InterPro" id="IPR050569">
    <property type="entry name" value="TAAR"/>
</dbReference>
<dbReference type="Pfam" id="PF00001">
    <property type="entry name" value="7tm_1"/>
    <property type="match status" value="1"/>
</dbReference>
<evidence type="ECO:0000256" key="1">
    <source>
        <dbReference type="ARBA" id="ARBA00004651"/>
    </source>
</evidence>
<dbReference type="EMBL" id="MU827781">
    <property type="protein sequence ID" value="KAJ7337335.1"/>
    <property type="molecule type" value="Genomic_DNA"/>
</dbReference>
<evidence type="ECO:0000256" key="9">
    <source>
        <dbReference type="SAM" id="Phobius"/>
    </source>
</evidence>
<feature type="transmembrane region" description="Helical" evidence="9">
    <location>
        <begin position="150"/>
        <end position="170"/>
    </location>
</feature>
<keyword evidence="12" id="KW-1185">Reference proteome</keyword>
<evidence type="ECO:0000259" key="10">
    <source>
        <dbReference type="PROSITE" id="PS50262"/>
    </source>
</evidence>
<evidence type="ECO:0000256" key="6">
    <source>
        <dbReference type="ARBA" id="ARBA00023136"/>
    </source>
</evidence>
<keyword evidence="5" id="KW-0297">G-protein coupled receptor</keyword>
<evidence type="ECO:0000256" key="2">
    <source>
        <dbReference type="ARBA" id="ARBA00022475"/>
    </source>
</evidence>
<dbReference type="PANTHER" id="PTHR24249">
    <property type="entry name" value="HISTAMINE RECEPTOR-RELATED G-PROTEIN COUPLED RECEPTOR"/>
    <property type="match status" value="1"/>
</dbReference>
<dbReference type="PRINTS" id="PR00237">
    <property type="entry name" value="GPCRRHODOPSN"/>
</dbReference>
<comment type="caution">
    <text evidence="11">The sequence shown here is derived from an EMBL/GenBank/DDBJ whole genome shotgun (WGS) entry which is preliminary data.</text>
</comment>
<evidence type="ECO:0000256" key="7">
    <source>
        <dbReference type="ARBA" id="ARBA00023170"/>
    </source>
</evidence>
<organism evidence="11 12">
    <name type="scientific">Desmophyllum pertusum</name>
    <dbReference type="NCBI Taxonomy" id="174260"/>
    <lineage>
        <taxon>Eukaryota</taxon>
        <taxon>Metazoa</taxon>
        <taxon>Cnidaria</taxon>
        <taxon>Anthozoa</taxon>
        <taxon>Hexacorallia</taxon>
        <taxon>Scleractinia</taxon>
        <taxon>Caryophylliina</taxon>
        <taxon>Caryophylliidae</taxon>
        <taxon>Desmophyllum</taxon>
    </lineage>
</organism>
<feature type="non-terminal residue" evidence="11">
    <location>
        <position position="192"/>
    </location>
</feature>
<keyword evidence="6 9" id="KW-0472">Membrane</keyword>
<keyword evidence="4 9" id="KW-1133">Transmembrane helix</keyword>
<reference evidence="11" key="1">
    <citation type="submission" date="2023-01" db="EMBL/GenBank/DDBJ databases">
        <title>Genome assembly of the deep-sea coral Lophelia pertusa.</title>
        <authorList>
            <person name="Herrera S."/>
            <person name="Cordes E."/>
        </authorList>
    </citation>
    <scope>NUCLEOTIDE SEQUENCE</scope>
    <source>
        <strain evidence="11">USNM1676648</strain>
        <tissue evidence="11">Polyp</tissue>
    </source>
</reference>
<protein>
    <recommendedName>
        <fullName evidence="10">G-protein coupled receptors family 1 profile domain-containing protein</fullName>
    </recommendedName>
</protein>
<keyword evidence="7" id="KW-0675">Receptor</keyword>
<keyword evidence="2" id="KW-1003">Cell membrane</keyword>
<evidence type="ECO:0000256" key="4">
    <source>
        <dbReference type="ARBA" id="ARBA00022989"/>
    </source>
</evidence>
<feature type="domain" description="G-protein coupled receptors family 1 profile" evidence="10">
    <location>
        <begin position="24"/>
        <end position="192"/>
    </location>
</feature>
<dbReference type="InterPro" id="IPR017452">
    <property type="entry name" value="GPCR_Rhodpsn_7TM"/>
</dbReference>
<name>A0A9W9YER7_9CNID</name>
<evidence type="ECO:0000256" key="3">
    <source>
        <dbReference type="ARBA" id="ARBA00022692"/>
    </source>
</evidence>
<dbReference type="SUPFAM" id="SSF81321">
    <property type="entry name" value="Family A G protein-coupled receptor-like"/>
    <property type="match status" value="1"/>
</dbReference>
<feature type="transmembrane region" description="Helical" evidence="9">
    <location>
        <begin position="121"/>
        <end position="144"/>
    </location>
</feature>
<dbReference type="AlphaFoldDB" id="A0A9W9YER7"/>
<dbReference type="PANTHER" id="PTHR24249:SF372">
    <property type="entry name" value="G-PROTEIN COUPLED RECEPTORS FAMILY 1 PROFILE DOMAIN-CONTAINING PROTEIN"/>
    <property type="match status" value="1"/>
</dbReference>
<keyword evidence="3 9" id="KW-0812">Transmembrane</keyword>
<dbReference type="CDD" id="cd00637">
    <property type="entry name" value="7tm_classA_rhodopsin-like"/>
    <property type="match status" value="1"/>
</dbReference>
<dbReference type="InterPro" id="IPR000276">
    <property type="entry name" value="GPCR_Rhodpsn"/>
</dbReference>
<feature type="transmembrane region" description="Helical" evidence="9">
    <location>
        <begin position="86"/>
        <end position="109"/>
    </location>
</feature>
<comment type="subcellular location">
    <subcellularLocation>
        <location evidence="1">Cell membrane</location>
        <topology evidence="1">Multi-pass membrane protein</topology>
    </subcellularLocation>
</comment>
<dbReference type="GO" id="GO:0005886">
    <property type="term" value="C:plasma membrane"/>
    <property type="evidence" value="ECO:0007669"/>
    <property type="project" value="UniProtKB-SubCell"/>
</dbReference>
<dbReference type="GO" id="GO:0004930">
    <property type="term" value="F:G protein-coupled receptor activity"/>
    <property type="evidence" value="ECO:0007669"/>
    <property type="project" value="UniProtKB-KW"/>
</dbReference>
<feature type="transmembrane region" description="Helical" evidence="9">
    <location>
        <begin position="6"/>
        <end position="33"/>
    </location>
</feature>
<dbReference type="Gene3D" id="1.20.1070.10">
    <property type="entry name" value="Rhodopsin 7-helix transmembrane proteins"/>
    <property type="match status" value="1"/>
</dbReference>
<keyword evidence="8" id="KW-0807">Transducer</keyword>
<evidence type="ECO:0000313" key="11">
    <source>
        <dbReference type="EMBL" id="KAJ7337335.1"/>
    </source>
</evidence>